<evidence type="ECO:0000256" key="4">
    <source>
        <dbReference type="ARBA" id="ARBA00023002"/>
    </source>
</evidence>
<protein>
    <submittedName>
        <fullName evidence="9">Lactate oxidase</fullName>
    </submittedName>
</protein>
<feature type="domain" description="FMN hydroxy acid dehydrogenase" evidence="8">
    <location>
        <begin position="41"/>
        <end position="394"/>
    </location>
</feature>
<sequence>MGLSRRHFFQGAAGIGALTLAQAAANAKNSDQPAASANVGGEDLTIINIDLLEEQAQKKLTAFAYAFVSGAAGDEWTMRENRRAFQDFPIMTSRLTGIKKESIDTRTALMGMVLPSPIMVAPMGVHGVVSEQAELATSAGAGAAGVLYQSSGASTKPLEQIAETTNGPKWFQLYFNNDIGVTRSLLQRAAAAKYSAIVLTVDALGPGGSDRVRRLGTSVPRPKFVFGNHDPRFGGSGDFRNQKENLTWDDIAFCQEASGLPVVVKGILRAEDAVQAVKAGAAAVQVSNHGGRQMDGVPSSISVLPGVADALGGKVPIIVDGGVRRGIDVFRALALGADAVAIGRPVLYGLGVGGARGVRSVLDFFNTELKTAMLLAGVEKVDAIGRGNIVMRQFV</sequence>
<dbReference type="PANTHER" id="PTHR10578">
    <property type="entry name" value="S -2-HYDROXY-ACID OXIDASE-RELATED"/>
    <property type="match status" value="1"/>
</dbReference>
<evidence type="ECO:0000256" key="5">
    <source>
        <dbReference type="ARBA" id="ARBA00024042"/>
    </source>
</evidence>
<evidence type="ECO:0000256" key="2">
    <source>
        <dbReference type="ARBA" id="ARBA00022630"/>
    </source>
</evidence>
<dbReference type="InterPro" id="IPR006311">
    <property type="entry name" value="TAT_signal"/>
</dbReference>
<dbReference type="SUPFAM" id="SSF51395">
    <property type="entry name" value="FMN-linked oxidoreductases"/>
    <property type="match status" value="1"/>
</dbReference>
<dbReference type="InterPro" id="IPR000262">
    <property type="entry name" value="FMN-dep_DH"/>
</dbReference>
<evidence type="ECO:0000313" key="9">
    <source>
        <dbReference type="EMBL" id="SFK10265.1"/>
    </source>
</evidence>
<dbReference type="AlphaFoldDB" id="A0A1I3WRX5"/>
<feature type="binding site" evidence="7">
    <location>
        <position position="151"/>
    </location>
    <ligand>
        <name>FMN</name>
        <dbReference type="ChEBI" id="CHEBI:58210"/>
    </ligand>
</feature>
<dbReference type="InterPro" id="IPR008259">
    <property type="entry name" value="FMN_hydac_DH_AS"/>
</dbReference>
<feature type="binding site" evidence="7">
    <location>
        <position position="172"/>
    </location>
    <ligand>
        <name>FMN</name>
        <dbReference type="ChEBI" id="CHEBI:58210"/>
    </ligand>
</feature>
<keyword evidence="10" id="KW-1185">Reference proteome</keyword>
<feature type="binding site" evidence="7">
    <location>
        <begin position="343"/>
        <end position="344"/>
    </location>
    <ligand>
        <name>FMN</name>
        <dbReference type="ChEBI" id="CHEBI:58210"/>
    </ligand>
</feature>
<reference evidence="9 10" key="1">
    <citation type="submission" date="2016-10" db="EMBL/GenBank/DDBJ databases">
        <authorList>
            <person name="Varghese N."/>
            <person name="Submissions S."/>
        </authorList>
    </citation>
    <scope>NUCLEOTIDE SEQUENCE [LARGE SCALE GENOMIC DNA]</scope>
    <source>
        <strain evidence="9 10">DSM 21822</strain>
    </source>
</reference>
<feature type="binding site" evidence="7">
    <location>
        <position position="265"/>
    </location>
    <ligand>
        <name>FMN</name>
        <dbReference type="ChEBI" id="CHEBI:58210"/>
    </ligand>
</feature>
<dbReference type="Pfam" id="PF01070">
    <property type="entry name" value="FMN_dh"/>
    <property type="match status" value="1"/>
</dbReference>
<evidence type="ECO:0000256" key="6">
    <source>
        <dbReference type="PIRSR" id="PIRSR000138-1"/>
    </source>
</evidence>
<dbReference type="OrthoDB" id="9770452at2"/>
<dbReference type="PROSITE" id="PS00557">
    <property type="entry name" value="FMN_HYDROXY_ACID_DH_1"/>
    <property type="match status" value="1"/>
</dbReference>
<keyword evidence="3 7" id="KW-0288">FMN</keyword>
<evidence type="ECO:0000256" key="1">
    <source>
        <dbReference type="ARBA" id="ARBA00001917"/>
    </source>
</evidence>
<comment type="cofactor">
    <cofactor evidence="1">
        <name>FMN</name>
        <dbReference type="ChEBI" id="CHEBI:58210"/>
    </cofactor>
</comment>
<dbReference type="PROSITE" id="PS51318">
    <property type="entry name" value="TAT"/>
    <property type="match status" value="1"/>
</dbReference>
<feature type="binding site" evidence="7">
    <location>
        <position position="174"/>
    </location>
    <ligand>
        <name>glyoxylate</name>
        <dbReference type="ChEBI" id="CHEBI:36655"/>
    </ligand>
</feature>
<dbReference type="PIRSF" id="PIRSF000138">
    <property type="entry name" value="Al-hdrx_acd_dh"/>
    <property type="match status" value="1"/>
</dbReference>
<dbReference type="InterPro" id="IPR037396">
    <property type="entry name" value="FMN_HAD"/>
</dbReference>
<keyword evidence="2 7" id="KW-0285">Flavoprotein</keyword>
<organism evidence="9 10">
    <name type="scientific">Neomesorhizobium albiziae</name>
    <dbReference type="NCBI Taxonomy" id="335020"/>
    <lineage>
        <taxon>Bacteria</taxon>
        <taxon>Pseudomonadati</taxon>
        <taxon>Pseudomonadota</taxon>
        <taxon>Alphaproteobacteria</taxon>
        <taxon>Hyphomicrobiales</taxon>
        <taxon>Phyllobacteriaceae</taxon>
        <taxon>Neomesorhizobium</taxon>
    </lineage>
</organism>
<proteinExistence type="inferred from homology"/>
<comment type="similarity">
    <text evidence="5">Belongs to the FMN-dependent alpha-hydroxy acid dehydrogenase family.</text>
</comment>
<dbReference type="GO" id="GO:0016491">
    <property type="term" value="F:oxidoreductase activity"/>
    <property type="evidence" value="ECO:0007669"/>
    <property type="project" value="UniProtKB-KW"/>
</dbReference>
<accession>A0A1I3WRX5</accession>
<feature type="binding site" evidence="7">
    <location>
        <begin position="122"/>
        <end position="124"/>
    </location>
    <ligand>
        <name>FMN</name>
        <dbReference type="ChEBI" id="CHEBI:58210"/>
    </ligand>
</feature>
<keyword evidence="4" id="KW-0560">Oxidoreductase</keyword>
<evidence type="ECO:0000256" key="3">
    <source>
        <dbReference type="ARBA" id="ARBA00022643"/>
    </source>
</evidence>
<dbReference type="InterPro" id="IPR012133">
    <property type="entry name" value="Alpha-hydoxy_acid_DH_FMN"/>
</dbReference>
<feature type="active site" description="Proton acceptor" evidence="6">
    <location>
        <position position="289"/>
    </location>
</feature>
<dbReference type="PANTHER" id="PTHR10578:SF107">
    <property type="entry name" value="2-HYDROXYACID OXIDASE 1"/>
    <property type="match status" value="1"/>
</dbReference>
<name>A0A1I3WRX5_9HYPH</name>
<feature type="binding site" evidence="7">
    <location>
        <position position="200"/>
    </location>
    <ligand>
        <name>FMN</name>
        <dbReference type="ChEBI" id="CHEBI:58210"/>
    </ligand>
</feature>
<dbReference type="EMBL" id="FOSL01000002">
    <property type="protein sequence ID" value="SFK10265.1"/>
    <property type="molecule type" value="Genomic_DNA"/>
</dbReference>
<gene>
    <name evidence="9" type="ORF">SAMN04488498_102455</name>
</gene>
<evidence type="ECO:0000259" key="8">
    <source>
        <dbReference type="PROSITE" id="PS51349"/>
    </source>
</evidence>
<feature type="binding site" evidence="7">
    <location>
        <position position="292"/>
    </location>
    <ligand>
        <name>glyoxylate</name>
        <dbReference type="ChEBI" id="CHEBI:36655"/>
    </ligand>
</feature>
<feature type="binding site" evidence="7">
    <location>
        <position position="287"/>
    </location>
    <ligand>
        <name>FMN</name>
        <dbReference type="ChEBI" id="CHEBI:58210"/>
    </ligand>
</feature>
<dbReference type="GO" id="GO:0010181">
    <property type="term" value="F:FMN binding"/>
    <property type="evidence" value="ECO:0007669"/>
    <property type="project" value="InterPro"/>
</dbReference>
<dbReference type="InterPro" id="IPR013785">
    <property type="entry name" value="Aldolase_TIM"/>
</dbReference>
<evidence type="ECO:0000256" key="7">
    <source>
        <dbReference type="PIRSR" id="PIRSR000138-2"/>
    </source>
</evidence>
<dbReference type="Gene3D" id="3.20.20.70">
    <property type="entry name" value="Aldolase class I"/>
    <property type="match status" value="1"/>
</dbReference>
<feature type="binding site" evidence="7">
    <location>
        <position position="289"/>
    </location>
    <ligand>
        <name>glyoxylate</name>
        <dbReference type="ChEBI" id="CHEBI:36655"/>
    </ligand>
</feature>
<feature type="binding site" evidence="7">
    <location>
        <begin position="320"/>
        <end position="324"/>
    </location>
    <ligand>
        <name>FMN</name>
        <dbReference type="ChEBI" id="CHEBI:58210"/>
    </ligand>
</feature>
<dbReference type="Proteomes" id="UP000323300">
    <property type="component" value="Unassembled WGS sequence"/>
</dbReference>
<dbReference type="PROSITE" id="PS51349">
    <property type="entry name" value="FMN_HYDROXY_ACID_DH_2"/>
    <property type="match status" value="1"/>
</dbReference>
<evidence type="ECO:0000313" key="10">
    <source>
        <dbReference type="Proteomes" id="UP000323300"/>
    </source>
</evidence>